<dbReference type="Pfam" id="PF00109">
    <property type="entry name" value="ketoacyl-synt"/>
    <property type="match status" value="1"/>
</dbReference>
<dbReference type="PANTHER" id="PTHR43775">
    <property type="entry name" value="FATTY ACID SYNTHASE"/>
    <property type="match status" value="1"/>
</dbReference>
<feature type="transmembrane region" description="Helical" evidence="4">
    <location>
        <begin position="38"/>
        <end position="56"/>
    </location>
</feature>
<dbReference type="EMBL" id="GL833160">
    <property type="protein sequence ID" value="EGB03820.1"/>
    <property type="molecule type" value="Genomic_DNA"/>
</dbReference>
<gene>
    <name evidence="8" type="ORF">AURANDRAFT_33081</name>
    <name evidence="7" type="ORF">AURANDRAFT_33488</name>
    <name evidence="6" type="ORF">AURANDRAFT_35305</name>
</gene>
<accession>F0YL84</accession>
<dbReference type="RefSeq" id="XP_009041478.1">
    <property type="nucleotide sequence ID" value="XM_009043230.1"/>
</dbReference>
<proteinExistence type="predicted"/>
<evidence type="ECO:0000256" key="1">
    <source>
        <dbReference type="ARBA" id="ARBA00022450"/>
    </source>
</evidence>
<sequence>GPSLSVDTACSASLVALHVGSLSIILDKISHAAIGGSLLIASIVSIAFSAAGMLSAHGRCHTFDG</sequence>
<keyword evidence="1" id="KW-0596">Phosphopantetheine</keyword>
<evidence type="ECO:0000313" key="8">
    <source>
        <dbReference type="EMBL" id="EGB04051.1"/>
    </source>
</evidence>
<dbReference type="InParanoid" id="F0YL84"/>
<evidence type="ECO:0000259" key="5">
    <source>
        <dbReference type="Pfam" id="PF00109"/>
    </source>
</evidence>
<dbReference type="GeneID" id="20221314"/>
<dbReference type="Gene3D" id="3.40.47.10">
    <property type="match status" value="1"/>
</dbReference>
<evidence type="ECO:0000313" key="6">
    <source>
        <dbReference type="EMBL" id="EGB02377.1"/>
    </source>
</evidence>
<feature type="domain" description="Beta-ketoacyl synthase-like N-terminal" evidence="5">
    <location>
        <begin position="1"/>
        <end position="64"/>
    </location>
</feature>
<keyword evidence="9" id="KW-1185">Reference proteome</keyword>
<dbReference type="KEGG" id="aaf:AURANDRAFT_35305"/>
<dbReference type="EMBL" id="GL833578">
    <property type="protein sequence ID" value="EGB02377.1"/>
    <property type="molecule type" value="Genomic_DNA"/>
</dbReference>
<evidence type="ECO:0000256" key="2">
    <source>
        <dbReference type="ARBA" id="ARBA00022553"/>
    </source>
</evidence>
<dbReference type="Proteomes" id="UP000002729">
    <property type="component" value="Unassembled WGS sequence"/>
</dbReference>
<reference evidence="8 9" key="1">
    <citation type="journal article" date="2011" name="Proc. Natl. Acad. Sci. U.S.A.">
        <title>Niche of harmful alga Aureococcus anophagefferens revealed through ecogenomics.</title>
        <authorList>
            <person name="Gobler C.J."/>
            <person name="Berry D.L."/>
            <person name="Dyhrman S.T."/>
            <person name="Wilhelm S.W."/>
            <person name="Salamov A."/>
            <person name="Lobanov A.V."/>
            <person name="Zhang Y."/>
            <person name="Collier J.L."/>
            <person name="Wurch L.L."/>
            <person name="Kustka A.B."/>
            <person name="Dill B.D."/>
            <person name="Shah M."/>
            <person name="VerBerkmoes N.C."/>
            <person name="Kuo A."/>
            <person name="Terry A."/>
            <person name="Pangilinan J."/>
            <person name="Lindquist E.A."/>
            <person name="Lucas S."/>
            <person name="Paulsen I.T."/>
            <person name="Hattenrath-Lehmann T.K."/>
            <person name="Talmage S.C."/>
            <person name="Walker E.A."/>
            <person name="Koch F."/>
            <person name="Burson A.M."/>
            <person name="Marcoval M.A."/>
            <person name="Tang Y.Z."/>
            <person name="Lecleir G.R."/>
            <person name="Coyne K.J."/>
            <person name="Berg G.M."/>
            <person name="Bertrand E.M."/>
            <person name="Saito M.A."/>
            <person name="Gladyshev V.N."/>
            <person name="Grigoriev I.V."/>
        </authorList>
    </citation>
    <scope>NUCLEOTIDE SEQUENCE [LARGE SCALE GENOMIC DNA]</scope>
    <source>
        <strain evidence="9">CCMP 1984</strain>
        <strain evidence="8">CCMP1984</strain>
    </source>
</reference>
<dbReference type="GeneID" id="20221587"/>
<dbReference type="InterPro" id="IPR050091">
    <property type="entry name" value="PKS_NRPS_Biosynth_Enz"/>
</dbReference>
<keyword evidence="4" id="KW-0812">Transmembrane</keyword>
<dbReference type="KEGG" id="aaf:AURANDRAFT_33488"/>
<feature type="transmembrane region" description="Helical" evidence="4">
    <location>
        <begin position="6"/>
        <end position="26"/>
    </location>
</feature>
<dbReference type="EMBL" id="GL833156">
    <property type="protein sequence ID" value="EGB04051.1"/>
    <property type="molecule type" value="Genomic_DNA"/>
</dbReference>
<protein>
    <recommendedName>
        <fullName evidence="5">Beta-ketoacyl synthase-like N-terminal domain-containing protein</fullName>
    </recommendedName>
</protein>
<keyword evidence="3" id="KW-0808">Transferase</keyword>
<dbReference type="GO" id="GO:0006633">
    <property type="term" value="P:fatty acid biosynthetic process"/>
    <property type="evidence" value="ECO:0007669"/>
    <property type="project" value="InterPro"/>
</dbReference>
<dbReference type="GeneID" id="20221246"/>
<evidence type="ECO:0000256" key="3">
    <source>
        <dbReference type="ARBA" id="ARBA00022679"/>
    </source>
</evidence>
<dbReference type="InterPro" id="IPR018201">
    <property type="entry name" value="Ketoacyl_synth_AS"/>
</dbReference>
<feature type="non-terminal residue" evidence="8">
    <location>
        <position position="1"/>
    </location>
</feature>
<keyword evidence="4" id="KW-0472">Membrane</keyword>
<dbReference type="InterPro" id="IPR014030">
    <property type="entry name" value="Ketoacyl_synth_N"/>
</dbReference>
<evidence type="ECO:0000256" key="4">
    <source>
        <dbReference type="SAM" id="Phobius"/>
    </source>
</evidence>
<dbReference type="SUPFAM" id="SSF53901">
    <property type="entry name" value="Thiolase-like"/>
    <property type="match status" value="1"/>
</dbReference>
<dbReference type="InterPro" id="IPR016039">
    <property type="entry name" value="Thiolase-like"/>
</dbReference>
<dbReference type="GO" id="GO:0004312">
    <property type="term" value="F:fatty acid synthase activity"/>
    <property type="evidence" value="ECO:0007669"/>
    <property type="project" value="TreeGrafter"/>
</dbReference>
<keyword evidence="4" id="KW-1133">Transmembrane helix</keyword>
<evidence type="ECO:0000313" key="9">
    <source>
        <dbReference type="Proteomes" id="UP000002729"/>
    </source>
</evidence>
<keyword evidence="2" id="KW-0597">Phosphoprotein</keyword>
<dbReference type="KEGG" id="aaf:AURANDRAFT_33081"/>
<dbReference type="AlphaFoldDB" id="F0YL84"/>
<organism evidence="9">
    <name type="scientific">Aureococcus anophagefferens</name>
    <name type="common">Harmful bloom alga</name>
    <dbReference type="NCBI Taxonomy" id="44056"/>
    <lineage>
        <taxon>Eukaryota</taxon>
        <taxon>Sar</taxon>
        <taxon>Stramenopiles</taxon>
        <taxon>Ochrophyta</taxon>
        <taxon>Pelagophyceae</taxon>
        <taxon>Pelagomonadales</taxon>
        <taxon>Pelagomonadaceae</taxon>
        <taxon>Aureococcus</taxon>
    </lineage>
</organism>
<dbReference type="PANTHER" id="PTHR43775:SF37">
    <property type="entry name" value="SI:DKEY-61P9.11"/>
    <property type="match status" value="1"/>
</dbReference>
<dbReference type="GO" id="GO:0004315">
    <property type="term" value="F:3-oxoacyl-[acyl-carrier-protein] synthase activity"/>
    <property type="evidence" value="ECO:0007669"/>
    <property type="project" value="InterPro"/>
</dbReference>
<dbReference type="RefSeq" id="XP_009042923.1">
    <property type="nucleotide sequence ID" value="XM_009044675.1"/>
</dbReference>
<dbReference type="RefSeq" id="XP_009041176.1">
    <property type="nucleotide sequence ID" value="XM_009042928.1"/>
</dbReference>
<name>F0YL84_AURAN</name>
<dbReference type="PROSITE" id="PS00606">
    <property type="entry name" value="KS3_1"/>
    <property type="match status" value="1"/>
</dbReference>
<evidence type="ECO:0000313" key="7">
    <source>
        <dbReference type="EMBL" id="EGB03820.1"/>
    </source>
</evidence>